<evidence type="ECO:0000313" key="1">
    <source>
        <dbReference type="EMBL" id="MBD2501993.1"/>
    </source>
</evidence>
<organism evidence="1 2">
    <name type="scientific">Anabaena azotica FACHB-119</name>
    <dbReference type="NCBI Taxonomy" id="947527"/>
    <lineage>
        <taxon>Bacteria</taxon>
        <taxon>Bacillati</taxon>
        <taxon>Cyanobacteriota</taxon>
        <taxon>Cyanophyceae</taxon>
        <taxon>Nostocales</taxon>
        <taxon>Nostocaceae</taxon>
        <taxon>Anabaena</taxon>
        <taxon>Anabaena azotica</taxon>
    </lineage>
</organism>
<dbReference type="Proteomes" id="UP000661112">
    <property type="component" value="Unassembled WGS sequence"/>
</dbReference>
<gene>
    <name evidence="1" type="ORF">H6G83_15485</name>
</gene>
<dbReference type="EMBL" id="JACJSG010000019">
    <property type="protein sequence ID" value="MBD2501993.1"/>
    <property type="molecule type" value="Genomic_DNA"/>
</dbReference>
<accession>A0ABR8D4A5</accession>
<evidence type="ECO:0000313" key="2">
    <source>
        <dbReference type="Proteomes" id="UP000661112"/>
    </source>
</evidence>
<keyword evidence="2" id="KW-1185">Reference proteome</keyword>
<dbReference type="RefSeq" id="WP_190473802.1">
    <property type="nucleotide sequence ID" value="NZ_JACJSG010000019.1"/>
</dbReference>
<name>A0ABR8D4A5_9NOST</name>
<reference evidence="1 2" key="1">
    <citation type="journal article" date="2020" name="ISME J.">
        <title>Comparative genomics reveals insights into cyanobacterial evolution and habitat adaptation.</title>
        <authorList>
            <person name="Chen M.Y."/>
            <person name="Teng W.K."/>
            <person name="Zhao L."/>
            <person name="Hu C.X."/>
            <person name="Zhou Y.K."/>
            <person name="Han B.P."/>
            <person name="Song L.R."/>
            <person name="Shu W.S."/>
        </authorList>
    </citation>
    <scope>NUCLEOTIDE SEQUENCE [LARGE SCALE GENOMIC DNA]</scope>
    <source>
        <strain evidence="1 2">FACHB-119</strain>
    </source>
</reference>
<protein>
    <submittedName>
        <fullName evidence="1">Uncharacterized protein</fullName>
    </submittedName>
</protein>
<proteinExistence type="predicted"/>
<comment type="caution">
    <text evidence="1">The sequence shown here is derived from an EMBL/GenBank/DDBJ whole genome shotgun (WGS) entry which is preliminary data.</text>
</comment>
<sequence>MNVSYFFVESSYLYVCSKSLIMAIASLDHLNNAIVTHSLRQSNLLFINL</sequence>